<gene>
    <name evidence="2" type="primary">mobB</name>
    <name evidence="2" type="ORF">Q2362_00385</name>
</gene>
<evidence type="ECO:0000313" key="2">
    <source>
        <dbReference type="EMBL" id="MDO2408554.1"/>
    </source>
</evidence>
<feature type="domain" description="Molybdopterin-guanine dinucleotide biosynthesis protein B (MobB)" evidence="1">
    <location>
        <begin position="6"/>
        <end position="127"/>
    </location>
</feature>
<dbReference type="EMBL" id="JAULJQ010000001">
    <property type="protein sequence ID" value="MDO2408554.1"/>
    <property type="molecule type" value="Genomic_DNA"/>
</dbReference>
<dbReference type="InterPro" id="IPR027417">
    <property type="entry name" value="P-loop_NTPase"/>
</dbReference>
<name>A0ABT8T4S7_9BACT</name>
<dbReference type="Proteomes" id="UP001171111">
    <property type="component" value="Unassembled WGS sequence"/>
</dbReference>
<dbReference type="PANTHER" id="PTHR40072">
    <property type="entry name" value="MOLYBDOPTERIN-GUANINE DINUCLEOTIDE BIOSYNTHESIS ADAPTER PROTEIN-RELATED"/>
    <property type="match status" value="1"/>
</dbReference>
<evidence type="ECO:0000313" key="3">
    <source>
        <dbReference type="Proteomes" id="UP001171111"/>
    </source>
</evidence>
<dbReference type="CDD" id="cd03116">
    <property type="entry name" value="MobB"/>
    <property type="match status" value="1"/>
</dbReference>
<proteinExistence type="predicted"/>
<dbReference type="Pfam" id="PF03205">
    <property type="entry name" value="MobB"/>
    <property type="match status" value="1"/>
</dbReference>
<organism evidence="2 3">
    <name type="scientific">Campylobacter magnus</name>
    <dbReference type="NCBI Taxonomy" id="3026462"/>
    <lineage>
        <taxon>Bacteria</taxon>
        <taxon>Pseudomonadati</taxon>
        <taxon>Campylobacterota</taxon>
        <taxon>Epsilonproteobacteria</taxon>
        <taxon>Campylobacterales</taxon>
        <taxon>Campylobacteraceae</taxon>
        <taxon>Campylobacter</taxon>
    </lineage>
</organism>
<dbReference type="InterPro" id="IPR004435">
    <property type="entry name" value="MobB_dom"/>
</dbReference>
<sequence>MKQLALCLTGASNSGKTTLICKISKALKKRGFKVAIIKHDPKNKAIFDTALNEFGEPKDSAKFFETGADVAVLSPKRTSIFKRADNTGLSDILGLFSEFDYLLIEGFKNLPLPRISVVRDEINDEYLGISDAFVTNLDDERLSPRFGLDDIENIIAWIDKNAKKV</sequence>
<dbReference type="RefSeq" id="WP_302243270.1">
    <property type="nucleotide sequence ID" value="NZ_JAULJQ010000001.1"/>
</dbReference>
<keyword evidence="3" id="KW-1185">Reference proteome</keyword>
<accession>A0ABT8T4S7</accession>
<dbReference type="InterPro" id="IPR052539">
    <property type="entry name" value="MGD_biosynthesis_adapter"/>
</dbReference>
<dbReference type="Gene3D" id="3.40.50.300">
    <property type="entry name" value="P-loop containing nucleotide triphosphate hydrolases"/>
    <property type="match status" value="1"/>
</dbReference>
<evidence type="ECO:0000259" key="1">
    <source>
        <dbReference type="Pfam" id="PF03205"/>
    </source>
</evidence>
<dbReference type="PANTHER" id="PTHR40072:SF1">
    <property type="entry name" value="MOLYBDOPTERIN-GUANINE DINUCLEOTIDE BIOSYNTHESIS ADAPTER PROTEIN"/>
    <property type="match status" value="1"/>
</dbReference>
<reference evidence="2 3" key="1">
    <citation type="submission" date="2023-06" db="EMBL/GenBank/DDBJ databases">
        <title>Campylobacter magnum sp. nov., isolated from cecal contents of domestic pigs (Sus scrofa domesticus).</title>
        <authorList>
            <person name="Papic B."/>
            <person name="Gruntar I."/>
        </authorList>
    </citation>
    <scope>NUCLEOTIDE SEQUENCE [LARGE SCALE GENOMIC DNA]</scope>
    <source>
        <strain evidence="3">34484-21</strain>
    </source>
</reference>
<dbReference type="NCBIfam" id="TIGR00176">
    <property type="entry name" value="mobB"/>
    <property type="match status" value="1"/>
</dbReference>
<comment type="caution">
    <text evidence="2">The sequence shown here is derived from an EMBL/GenBank/DDBJ whole genome shotgun (WGS) entry which is preliminary data.</text>
</comment>
<dbReference type="SUPFAM" id="SSF52540">
    <property type="entry name" value="P-loop containing nucleoside triphosphate hydrolases"/>
    <property type="match status" value="1"/>
</dbReference>
<protein>
    <submittedName>
        <fullName evidence="2">Molybdopterin-guanine dinucleotide biosynthesis protein B</fullName>
    </submittedName>
</protein>